<keyword evidence="1 2" id="KW-0732">Signal</keyword>
<dbReference type="SUPFAM" id="SSF56925">
    <property type="entry name" value="OMPA-like"/>
    <property type="match status" value="1"/>
</dbReference>
<dbReference type="Gene3D" id="2.40.160.20">
    <property type="match status" value="1"/>
</dbReference>
<feature type="domain" description="Outer membrane protein beta-barrel" evidence="3">
    <location>
        <begin position="6"/>
        <end position="192"/>
    </location>
</feature>
<dbReference type="EMBL" id="SOEO01000001">
    <property type="protein sequence ID" value="TDX86341.1"/>
    <property type="molecule type" value="Genomic_DNA"/>
</dbReference>
<gene>
    <name evidence="4" type="ORF">B0I22_0458</name>
</gene>
<keyword evidence="5" id="KW-1185">Reference proteome</keyword>
<dbReference type="OrthoDB" id="945117at2"/>
<dbReference type="InterPro" id="IPR011250">
    <property type="entry name" value="OMP/PagP_B-barrel"/>
</dbReference>
<dbReference type="Proteomes" id="UP000295313">
    <property type="component" value="Unassembled WGS sequence"/>
</dbReference>
<reference evidence="4 5" key="1">
    <citation type="submission" date="2019-03" db="EMBL/GenBank/DDBJ databases">
        <title>Genomic Encyclopedia of Type Strains, Phase III (KMG-III): the genomes of soil and plant-associated and newly described type strains.</title>
        <authorList>
            <person name="Whitman W."/>
        </authorList>
    </citation>
    <scope>NUCLEOTIDE SEQUENCE [LARGE SCALE GENOMIC DNA]</scope>
    <source>
        <strain evidence="4 5">CGMCC 1.12802</strain>
    </source>
</reference>
<dbReference type="RefSeq" id="WP_133942963.1">
    <property type="nucleotide sequence ID" value="NZ_SOEO01000001.1"/>
</dbReference>
<proteinExistence type="predicted"/>
<evidence type="ECO:0000256" key="1">
    <source>
        <dbReference type="ARBA" id="ARBA00022729"/>
    </source>
</evidence>
<evidence type="ECO:0000256" key="2">
    <source>
        <dbReference type="SAM" id="SignalP"/>
    </source>
</evidence>
<evidence type="ECO:0000259" key="3">
    <source>
        <dbReference type="Pfam" id="PF13505"/>
    </source>
</evidence>
<evidence type="ECO:0000313" key="5">
    <source>
        <dbReference type="Proteomes" id="UP000295313"/>
    </source>
</evidence>
<dbReference type="AlphaFoldDB" id="A0A4V3H2V0"/>
<protein>
    <submittedName>
        <fullName evidence="4">Outer membrane protein</fullName>
    </submittedName>
</protein>
<evidence type="ECO:0000313" key="4">
    <source>
        <dbReference type="EMBL" id="TDX86341.1"/>
    </source>
</evidence>
<comment type="caution">
    <text evidence="4">The sequence shown here is derived from an EMBL/GenBank/DDBJ whole genome shotgun (WGS) entry which is preliminary data.</text>
</comment>
<feature type="chain" id="PRO_5020722034" evidence="2">
    <location>
        <begin position="19"/>
        <end position="198"/>
    </location>
</feature>
<name>A0A4V3H2V0_9FLAO</name>
<organism evidence="4 5">
    <name type="scientific">Epilithonimonas xixisoli</name>
    <dbReference type="NCBI Taxonomy" id="1476462"/>
    <lineage>
        <taxon>Bacteria</taxon>
        <taxon>Pseudomonadati</taxon>
        <taxon>Bacteroidota</taxon>
        <taxon>Flavobacteriia</taxon>
        <taxon>Flavobacteriales</taxon>
        <taxon>Weeksellaceae</taxon>
        <taxon>Chryseobacterium group</taxon>
        <taxon>Epilithonimonas</taxon>
    </lineage>
</organism>
<accession>A0A4V3H2V0</accession>
<sequence length="198" mass="21014">MKKLLVLGAFALFGAMNAQTEKGSWVIGGTTNLGFNNRTDKVEYDGESGDGKFKTSTFGFSPSVAYFVANKIAVGLDASFISTTQKYDGVGSDDKFTTSTFAIMPTGTYYFKSDSKVLPYLGVGLGFASQKEGDDDSDKFSGFAWKGKGGVVFLLNQTVGIDLGLSYMGGSLKNGEDSKLVLKSNQIGVNAGISIFLK</sequence>
<feature type="signal peptide" evidence="2">
    <location>
        <begin position="1"/>
        <end position="18"/>
    </location>
</feature>
<dbReference type="Pfam" id="PF13505">
    <property type="entry name" value="OMP_b-brl"/>
    <property type="match status" value="1"/>
</dbReference>
<dbReference type="InterPro" id="IPR027385">
    <property type="entry name" value="Beta-barrel_OMP"/>
</dbReference>